<dbReference type="AlphaFoldDB" id="A0A0E3V5G4"/>
<dbReference type="STRING" id="1379870.SD10_03640"/>
<reference evidence="1 2" key="1">
    <citation type="journal article" date="2014" name="Curr. Microbiol.">
        <title>Spirosoma radiotolerans sp. nov., a gamma-radiation-resistant bacterium isolated from gamma ray-irradiated soil.</title>
        <authorList>
            <person name="Lee J.J."/>
            <person name="Srinivasan S."/>
            <person name="Lim S."/>
            <person name="Joe M."/>
            <person name="Im S."/>
            <person name="Bae S.I."/>
            <person name="Park K.R."/>
            <person name="Han J.H."/>
            <person name="Park S.H."/>
            <person name="Joo B.M."/>
            <person name="Park S.J."/>
            <person name="Kim M.K."/>
        </authorList>
    </citation>
    <scope>NUCLEOTIDE SEQUENCE [LARGE SCALE GENOMIC DNA]</scope>
    <source>
        <strain evidence="1 2">DG5A</strain>
    </source>
</reference>
<keyword evidence="1" id="KW-0031">Aminopeptidase</keyword>
<keyword evidence="2" id="KW-1185">Reference proteome</keyword>
<dbReference type="PATRIC" id="fig|1379870.5.peg.794"/>
<organism evidence="1 2">
    <name type="scientific">Spirosoma radiotolerans</name>
    <dbReference type="NCBI Taxonomy" id="1379870"/>
    <lineage>
        <taxon>Bacteria</taxon>
        <taxon>Pseudomonadati</taxon>
        <taxon>Bacteroidota</taxon>
        <taxon>Cytophagia</taxon>
        <taxon>Cytophagales</taxon>
        <taxon>Cytophagaceae</taxon>
        <taxon>Spirosoma</taxon>
    </lineage>
</organism>
<dbReference type="Pfam" id="PF10023">
    <property type="entry name" value="Aminopep"/>
    <property type="match status" value="1"/>
</dbReference>
<proteinExistence type="predicted"/>
<dbReference type="GO" id="GO:0004177">
    <property type="term" value="F:aminopeptidase activity"/>
    <property type="evidence" value="ECO:0007669"/>
    <property type="project" value="UniProtKB-KW"/>
</dbReference>
<dbReference type="EMBL" id="CP010429">
    <property type="protein sequence ID" value="AKD54132.1"/>
    <property type="molecule type" value="Genomic_DNA"/>
</dbReference>
<dbReference type="HOGENOM" id="CLU_064960_0_0_10"/>
<evidence type="ECO:0000313" key="1">
    <source>
        <dbReference type="EMBL" id="AKD54132.1"/>
    </source>
</evidence>
<protein>
    <submittedName>
        <fullName evidence="1">Aminopeptidase</fullName>
    </submittedName>
</protein>
<keyword evidence="1" id="KW-0378">Hydrolase</keyword>
<name>A0A0E3V5G4_9BACT</name>
<gene>
    <name evidence="1" type="ORF">SD10_03640</name>
</gene>
<dbReference type="InterPro" id="IPR014553">
    <property type="entry name" value="Aminopept"/>
</dbReference>
<dbReference type="KEGG" id="srd:SD10_03640"/>
<sequence length="348" mass="40169">MVKKIALVLIGVLIGLVVWQWELVSYGWMQAKGQVRILWNTKPVSAVLADPAYPDSLKKKIELIQEIKRFALDSLGLDQSGSYESIYDQQGKPILWVVTAAQPYQLVARQWHFPIIGTFSYKGFFEKDRADSAQAELKREGLDTRIGEVSAWSTLGFLNDPILSSFLDRPEGSLAELIIHELTHGTLFVKNSLEYNENLADFVGEYGALRFLAQKYGMNSIPYRDYLATKVFYERYDEHILKGTRVLDSLYRTFKPSTQTVVKDSLKWQTIRQIVVSSDTINDQRSTKGVRSIKKRSLGKLNLPNNAYFIGYLTYRKQQNRFRQEFDSRFGGNFKRYLTYLKQTYPSF</sequence>
<dbReference type="Proteomes" id="UP000033054">
    <property type="component" value="Chromosome"/>
</dbReference>
<dbReference type="OrthoDB" id="357991at2"/>
<accession>A0A0E3V5G4</accession>
<evidence type="ECO:0000313" key="2">
    <source>
        <dbReference type="Proteomes" id="UP000033054"/>
    </source>
</evidence>
<dbReference type="RefSeq" id="WP_046375729.1">
    <property type="nucleotide sequence ID" value="NZ_CP010429.1"/>
</dbReference>
<keyword evidence="1" id="KW-0645">Protease</keyword>